<feature type="compositionally biased region" description="Basic and acidic residues" evidence="1">
    <location>
        <begin position="115"/>
        <end position="132"/>
    </location>
</feature>
<feature type="region of interest" description="Disordered" evidence="1">
    <location>
        <begin position="683"/>
        <end position="738"/>
    </location>
</feature>
<feature type="compositionally biased region" description="Basic residues" evidence="1">
    <location>
        <begin position="727"/>
        <end position="738"/>
    </location>
</feature>
<dbReference type="PANTHER" id="PTHR33480">
    <property type="entry name" value="SET DOMAIN-CONTAINING PROTEIN-RELATED"/>
    <property type="match status" value="1"/>
</dbReference>
<organism evidence="2 3">
    <name type="scientific">Rhamnusium bicolor</name>
    <dbReference type="NCBI Taxonomy" id="1586634"/>
    <lineage>
        <taxon>Eukaryota</taxon>
        <taxon>Metazoa</taxon>
        <taxon>Ecdysozoa</taxon>
        <taxon>Arthropoda</taxon>
        <taxon>Hexapoda</taxon>
        <taxon>Insecta</taxon>
        <taxon>Pterygota</taxon>
        <taxon>Neoptera</taxon>
        <taxon>Endopterygota</taxon>
        <taxon>Coleoptera</taxon>
        <taxon>Polyphaga</taxon>
        <taxon>Cucujiformia</taxon>
        <taxon>Chrysomeloidea</taxon>
        <taxon>Cerambycidae</taxon>
        <taxon>Lepturinae</taxon>
        <taxon>Rhagiini</taxon>
        <taxon>Rhamnusium</taxon>
    </lineage>
</organism>
<keyword evidence="3" id="KW-1185">Reference proteome</keyword>
<feature type="region of interest" description="Disordered" evidence="1">
    <location>
        <begin position="115"/>
        <end position="136"/>
    </location>
</feature>
<dbReference type="EMBL" id="JANEYF010005635">
    <property type="protein sequence ID" value="KAJ8927485.1"/>
    <property type="molecule type" value="Genomic_DNA"/>
</dbReference>
<reference evidence="2" key="1">
    <citation type="journal article" date="2023" name="Insect Mol. Biol.">
        <title>Genome sequencing provides insights into the evolution of gene families encoding plant cell wall-degrading enzymes in longhorned beetles.</title>
        <authorList>
            <person name="Shin N.R."/>
            <person name="Okamura Y."/>
            <person name="Kirsch R."/>
            <person name="Pauchet Y."/>
        </authorList>
    </citation>
    <scope>NUCLEOTIDE SEQUENCE</scope>
    <source>
        <strain evidence="2">RBIC_L_NR</strain>
    </source>
</reference>
<name>A0AAV8WMQ9_9CUCU</name>
<accession>A0AAV8WMQ9</accession>
<protein>
    <submittedName>
        <fullName evidence="2">Uncharacterized protein</fullName>
    </submittedName>
</protein>
<dbReference type="PANTHER" id="PTHR33480:SF1">
    <property type="entry name" value="TYR RECOMBINASE DOMAIN-CONTAINING PROTEIN"/>
    <property type="match status" value="1"/>
</dbReference>
<sequence length="738" mass="84736">LTISHENQNTLKTTDISESDVRTINHYNFLPKDDETFSICSDSEESILLADCLVPYINVIDDSKSMCSNVEPNTLFKNQMCNVDISEETTNRAETNKELTKEKTDIFVGNKAPELNDTHQEASADERTDGKIHTPTTNTDRILVNFGNVNNENRTGVECVGNRPWTKKCYCLYCFKEVTHFSRYLERNHGEEGAVQEFLAQPLRDPKRKVLLSVLRKQGNYFYAKNLNQVRPKVQVDKSLEDRNENYVPCSNCFGYFKRNFLRRHRRKCPLRSERNTSRENHLSASQLMIICSGNYSKFYDSLRLKKEVFTIMRADKISEAAMSDLLICSYAEGLLGKHKRTQIKTVISNKMRELGRLLLQLKETTNVQRLIDVLKPEFFDTIVAATKVISGYNPNNKTYKSASLALHMGTTLKQVCDTATKNIIKKSPFIQCSQPEETLKNIKRLKELLKNHWNLDVSSLALKNLNEQHWEKPKMFPLTSDIIQFQKYVLSQANEASEYIQKETHVKKEYRRLSECVLALTVLLNRKRIGEVQYLTLKTYNSDVSDTPQEELLDSLTDGEKLLTKSFKRVVTGGKGSKPVAILFPKSLQKYINILLSIRHQCVPKTNEYLFANLKSDRWLSGYHTLRKLAEQSGVNNKELFTSTRLRKQIATILQVSKLLLAINKGKGATYKGKSLEEMEFSDNVDSDTDVESSSNILGRKNNKQKRKKEIKEEANSPIASTSTHINKKRKQNKKEN</sequence>
<feature type="compositionally biased region" description="Acidic residues" evidence="1">
    <location>
        <begin position="683"/>
        <end position="692"/>
    </location>
</feature>
<evidence type="ECO:0000313" key="3">
    <source>
        <dbReference type="Proteomes" id="UP001162156"/>
    </source>
</evidence>
<dbReference type="Proteomes" id="UP001162156">
    <property type="component" value="Unassembled WGS sequence"/>
</dbReference>
<proteinExistence type="predicted"/>
<dbReference type="AlphaFoldDB" id="A0AAV8WMQ9"/>
<feature type="non-terminal residue" evidence="2">
    <location>
        <position position="1"/>
    </location>
</feature>
<evidence type="ECO:0000313" key="2">
    <source>
        <dbReference type="EMBL" id="KAJ8927485.1"/>
    </source>
</evidence>
<gene>
    <name evidence="2" type="ORF">NQ314_020050</name>
</gene>
<comment type="caution">
    <text evidence="2">The sequence shown here is derived from an EMBL/GenBank/DDBJ whole genome shotgun (WGS) entry which is preliminary data.</text>
</comment>
<evidence type="ECO:0000256" key="1">
    <source>
        <dbReference type="SAM" id="MobiDB-lite"/>
    </source>
</evidence>